<gene>
    <name evidence="1" type="primary">5</name>
    <name evidence="1" type="ORF">SEA_REYNAULD_5</name>
</gene>
<dbReference type="Proteomes" id="UP001654496">
    <property type="component" value="Segment"/>
</dbReference>
<dbReference type="EMBL" id="OR159659">
    <property type="protein sequence ID" value="WKW85556.1"/>
    <property type="molecule type" value="Genomic_DNA"/>
</dbReference>
<evidence type="ECO:0000313" key="1">
    <source>
        <dbReference type="EMBL" id="WKW85556.1"/>
    </source>
</evidence>
<name>A0ACD4UHB7_9CAUD</name>
<evidence type="ECO:0000313" key="2">
    <source>
        <dbReference type="Proteomes" id="UP001654496"/>
    </source>
</evidence>
<reference evidence="1" key="1">
    <citation type="submission" date="2023-06" db="EMBL/GenBank/DDBJ databases">
        <authorList>
            <person name="DeJong R.J."/>
            <person name="Yoon E."/>
            <person name="Radersma M."/>
            <person name="Veenstra M."/>
            <person name="Churu J."/>
            <person name="Moleakunnel K."/>
            <person name="Weaver G."/>
            <person name="Hill E."/>
            <person name="Janvier A."/>
            <person name="Harlow L."/>
            <person name="Kramer C."/>
            <person name="Seinen K."/>
            <person name="Chen A."/>
            <person name="Minasian M."/>
            <person name="Doorn S."/>
            <person name="Dole C."/>
            <person name="Ramsey F."/>
            <person name="Nieze J."/>
            <person name="Baker A."/>
            <person name="Swierenga S."/>
            <person name="White A."/>
            <person name="Howland A."/>
            <person name="Ko C."/>
            <person name="Russell D.A."/>
            <person name="Jacobs-Sera D."/>
            <person name="Hatfull G.F."/>
        </authorList>
    </citation>
    <scope>NUCLEOTIDE SEQUENCE</scope>
</reference>
<proteinExistence type="predicted"/>
<accession>A0ACD4UHB7</accession>
<organism evidence="1 2">
    <name type="scientific">Rhodococcus phage Reynauld</name>
    <dbReference type="NCBI Taxonomy" id="3062845"/>
    <lineage>
        <taxon>Viruses</taxon>
        <taxon>Duplodnaviria</taxon>
        <taxon>Heunggongvirae</taxon>
        <taxon>Uroviricota</taxon>
        <taxon>Caudoviricetes</taxon>
        <taxon>Caudoviricetes incertae sedis</taxon>
        <taxon>Reynauldvirus</taxon>
        <taxon>Reynauldvirus reynauld</taxon>
    </lineage>
</organism>
<keyword evidence="2" id="KW-1185">Reference proteome</keyword>
<protein>
    <submittedName>
        <fullName evidence="1">Uncharacterized protein</fullName>
    </submittedName>
</protein>
<sequence length="129" mass="14428">MKRCRTCGNEKPFGEFHRYRAGGTRLRGECKSCISAKAAARNAGIRDGSIVRKPAAEPEPTGESKTCSRCRIRQDTSQFDRDSRRADGRHSHCKHCRREQNTTYLIGGPSTWREESDRSGEAPRSLAAS</sequence>